<dbReference type="AlphaFoldDB" id="A0A1J5PZG7"/>
<dbReference type="EMBL" id="MLJW01003046">
    <property type="protein sequence ID" value="OIQ72988.1"/>
    <property type="molecule type" value="Genomic_DNA"/>
</dbReference>
<comment type="caution">
    <text evidence="7">The sequence shown here is derived from an EMBL/GenBank/DDBJ whole genome shotgun (WGS) entry which is preliminary data.</text>
</comment>
<proteinExistence type="predicted"/>
<evidence type="ECO:0000256" key="3">
    <source>
        <dbReference type="ARBA" id="ARBA00022692"/>
    </source>
</evidence>
<keyword evidence="4 6" id="KW-1133">Transmembrane helix</keyword>
<evidence type="ECO:0000256" key="2">
    <source>
        <dbReference type="ARBA" id="ARBA00022475"/>
    </source>
</evidence>
<feature type="transmembrane region" description="Helical" evidence="6">
    <location>
        <begin position="164"/>
        <end position="185"/>
    </location>
</feature>
<name>A0A1J5PZG7_9ZZZZ</name>
<keyword evidence="5 6" id="KW-0472">Membrane</keyword>
<gene>
    <name evidence="7" type="ORF">GALL_453790</name>
</gene>
<comment type="subcellular location">
    <subcellularLocation>
        <location evidence="1">Cell membrane</location>
        <topology evidence="1">Multi-pass membrane protein</topology>
    </subcellularLocation>
</comment>
<evidence type="ECO:0000256" key="1">
    <source>
        <dbReference type="ARBA" id="ARBA00004651"/>
    </source>
</evidence>
<feature type="transmembrane region" description="Helical" evidence="6">
    <location>
        <begin position="113"/>
        <end position="144"/>
    </location>
</feature>
<feature type="transmembrane region" description="Helical" evidence="6">
    <location>
        <begin position="45"/>
        <end position="68"/>
    </location>
</feature>
<keyword evidence="2" id="KW-1003">Cell membrane</keyword>
<protein>
    <submittedName>
        <fullName evidence="7">Cytochrome c oxidase caa3 assembly factor (Caa3_CtaG)</fullName>
    </submittedName>
</protein>
<evidence type="ECO:0000256" key="6">
    <source>
        <dbReference type="SAM" id="Phobius"/>
    </source>
</evidence>
<evidence type="ECO:0000313" key="7">
    <source>
        <dbReference type="EMBL" id="OIQ72988.1"/>
    </source>
</evidence>
<dbReference type="GO" id="GO:0005886">
    <property type="term" value="C:plasma membrane"/>
    <property type="evidence" value="ECO:0007669"/>
    <property type="project" value="UniProtKB-SubCell"/>
</dbReference>
<evidence type="ECO:0000256" key="5">
    <source>
        <dbReference type="ARBA" id="ARBA00023136"/>
    </source>
</evidence>
<feature type="transmembrane region" description="Helical" evidence="6">
    <location>
        <begin position="80"/>
        <end position="101"/>
    </location>
</feature>
<organism evidence="7">
    <name type="scientific">mine drainage metagenome</name>
    <dbReference type="NCBI Taxonomy" id="410659"/>
    <lineage>
        <taxon>unclassified sequences</taxon>
        <taxon>metagenomes</taxon>
        <taxon>ecological metagenomes</taxon>
    </lineage>
</organism>
<accession>A0A1J5PZG7</accession>
<reference evidence="7" key="1">
    <citation type="submission" date="2016-10" db="EMBL/GenBank/DDBJ databases">
        <title>Sequence of Gallionella enrichment culture.</title>
        <authorList>
            <person name="Poehlein A."/>
            <person name="Muehling M."/>
            <person name="Daniel R."/>
        </authorList>
    </citation>
    <scope>NUCLEOTIDE SEQUENCE</scope>
</reference>
<keyword evidence="3 6" id="KW-0812">Transmembrane</keyword>
<evidence type="ECO:0000256" key="4">
    <source>
        <dbReference type="ARBA" id="ARBA00022989"/>
    </source>
</evidence>
<feature type="transmembrane region" description="Helical" evidence="6">
    <location>
        <begin position="227"/>
        <end position="252"/>
    </location>
</feature>
<sequence length="264" mass="29373">MALRVVGPMFIFLSEPQHEVYMGMPKRLRREGIAPLLRNVRLAAVANWVTQPLVITPLFIAIFYLWQVPPLQDAAVNSGIVGYLMTLSLTITGIMFFSVVFDRRDAPEGPRHGVRVVMLIVTALSSIMMGATFTLKPMVIFTAYGLGLHMFGMTALDDEAAGGYLNWALVSMILLVCIMFVITNWNRAEVRRWTKLRSFDGSNSAALAVPETAEELWLLVGPMNRRLAWSLAIIPVVMMGMAIGMVMTVHYVPWGCVLHTGVCR</sequence>
<dbReference type="Pfam" id="PF09678">
    <property type="entry name" value="Caa3_CtaG"/>
    <property type="match status" value="1"/>
</dbReference>
<dbReference type="InterPro" id="IPR019108">
    <property type="entry name" value="Caa3_assmbl_CtaG-rel"/>
</dbReference>